<dbReference type="PANTHER" id="PTHR30477:SF13">
    <property type="entry name" value="IRON TRANSPORT SYSTEM MEMBRANE PROTEIN HI_0360-RELATED"/>
    <property type="match status" value="1"/>
</dbReference>
<dbReference type="AlphaFoldDB" id="A0A0U1NT44"/>
<evidence type="ECO:0000256" key="3">
    <source>
        <dbReference type="ARBA" id="ARBA00022692"/>
    </source>
</evidence>
<evidence type="ECO:0000256" key="5">
    <source>
        <dbReference type="ARBA" id="ARBA00023136"/>
    </source>
</evidence>
<dbReference type="OrthoDB" id="9798540at2"/>
<keyword evidence="9" id="KW-1185">Reference proteome</keyword>
<feature type="transmembrane region" description="Helical" evidence="7">
    <location>
        <begin position="85"/>
        <end position="104"/>
    </location>
</feature>
<feature type="transmembrane region" description="Helical" evidence="7">
    <location>
        <begin position="50"/>
        <end position="73"/>
    </location>
</feature>
<organism evidence="8 9">
    <name type="scientific">Neobacillus massiliamazoniensis</name>
    <dbReference type="NCBI Taxonomy" id="1499688"/>
    <lineage>
        <taxon>Bacteria</taxon>
        <taxon>Bacillati</taxon>
        <taxon>Bacillota</taxon>
        <taxon>Bacilli</taxon>
        <taxon>Bacillales</taxon>
        <taxon>Bacillaceae</taxon>
        <taxon>Neobacillus</taxon>
    </lineage>
</organism>
<dbReference type="Pfam" id="PF00950">
    <property type="entry name" value="ABC-3"/>
    <property type="match status" value="1"/>
</dbReference>
<evidence type="ECO:0000256" key="6">
    <source>
        <dbReference type="RuleBase" id="RU003943"/>
    </source>
</evidence>
<feature type="transmembrane region" description="Helical" evidence="7">
    <location>
        <begin position="128"/>
        <end position="149"/>
    </location>
</feature>
<feature type="transmembrane region" description="Helical" evidence="7">
    <location>
        <begin position="186"/>
        <end position="203"/>
    </location>
</feature>
<dbReference type="PANTHER" id="PTHR30477">
    <property type="entry name" value="ABC-TRANSPORTER METAL-BINDING PROTEIN"/>
    <property type="match status" value="1"/>
</dbReference>
<dbReference type="STRING" id="1499688.BN000_01116"/>
<dbReference type="SUPFAM" id="SSF81345">
    <property type="entry name" value="ABC transporter involved in vitamin B12 uptake, BtuC"/>
    <property type="match status" value="1"/>
</dbReference>
<dbReference type="InterPro" id="IPR037294">
    <property type="entry name" value="ABC_BtuC-like"/>
</dbReference>
<evidence type="ECO:0000313" key="8">
    <source>
        <dbReference type="EMBL" id="CRK81216.1"/>
    </source>
</evidence>
<dbReference type="InterPro" id="IPR001626">
    <property type="entry name" value="ABC_TroCD"/>
</dbReference>
<feature type="transmembrane region" description="Helical" evidence="7">
    <location>
        <begin position="215"/>
        <end position="234"/>
    </location>
</feature>
<gene>
    <name evidence="8" type="ORF">BN000_01116</name>
</gene>
<feature type="transmembrane region" description="Helical" evidence="7">
    <location>
        <begin position="12"/>
        <end position="30"/>
    </location>
</feature>
<dbReference type="GO" id="GO:0010043">
    <property type="term" value="P:response to zinc ion"/>
    <property type="evidence" value="ECO:0007669"/>
    <property type="project" value="TreeGrafter"/>
</dbReference>
<name>A0A0U1NT44_9BACI</name>
<keyword evidence="5 7" id="KW-0472">Membrane</keyword>
<keyword evidence="6" id="KW-0813">Transport</keyword>
<comment type="similarity">
    <text evidence="2 6">Belongs to the ABC-3 integral membrane protein family.</text>
</comment>
<keyword evidence="4 7" id="KW-1133">Transmembrane helix</keyword>
<dbReference type="GO" id="GO:0043190">
    <property type="term" value="C:ATP-binding cassette (ABC) transporter complex"/>
    <property type="evidence" value="ECO:0007669"/>
    <property type="project" value="InterPro"/>
</dbReference>
<dbReference type="Proteomes" id="UP000199087">
    <property type="component" value="Unassembled WGS sequence"/>
</dbReference>
<dbReference type="RefSeq" id="WP_090631914.1">
    <property type="nucleotide sequence ID" value="NZ_CVRB01000001.1"/>
</dbReference>
<dbReference type="EMBL" id="CVRB01000001">
    <property type="protein sequence ID" value="CRK81216.1"/>
    <property type="molecule type" value="Genomic_DNA"/>
</dbReference>
<keyword evidence="3 6" id="KW-0812">Transmembrane</keyword>
<sequence length="274" mass="29421">MFQFDFMQHAFIAGTIVAIMCGVIGVYVIARNSSFIAHTFSHIGFSGSAFAVYMGFSPLNGFLLFTVASALAIGQMGVKVFRREVSISVVLSVFLGLGLLFLSLSTKNANSMTSLLFGNILGISSSEVWQISLLSVLVLLLLTLGYKMLNFDSFDPVGAQAAGLPVRFISICFLLLLAVATTEASQMVGALLVFTLMTTPAAAARNLTNSIGRMICISSLIALIGVWVGLVVGYYTNLPISFLITAIEGLLYFVSLGWKSLHERMKPIEEATTV</sequence>
<comment type="subcellular location">
    <subcellularLocation>
        <location evidence="6">Cell membrane</location>
        <topology evidence="6">Multi-pass membrane protein</topology>
    </subcellularLocation>
    <subcellularLocation>
        <location evidence="1">Membrane</location>
        <topology evidence="1">Multi-pass membrane protein</topology>
    </subcellularLocation>
</comment>
<accession>A0A0U1NT44</accession>
<evidence type="ECO:0000256" key="7">
    <source>
        <dbReference type="SAM" id="Phobius"/>
    </source>
</evidence>
<dbReference type="GO" id="GO:0055085">
    <property type="term" value="P:transmembrane transport"/>
    <property type="evidence" value="ECO:0007669"/>
    <property type="project" value="InterPro"/>
</dbReference>
<feature type="transmembrane region" description="Helical" evidence="7">
    <location>
        <begin position="161"/>
        <end position="180"/>
    </location>
</feature>
<evidence type="ECO:0000256" key="2">
    <source>
        <dbReference type="ARBA" id="ARBA00008034"/>
    </source>
</evidence>
<reference evidence="9" key="1">
    <citation type="submission" date="2015-05" db="EMBL/GenBank/DDBJ databases">
        <authorList>
            <person name="Urmite Genomes"/>
        </authorList>
    </citation>
    <scope>NUCLEOTIDE SEQUENCE [LARGE SCALE GENOMIC DNA]</scope>
    <source>
        <strain evidence="9">LF1</strain>
    </source>
</reference>
<dbReference type="Gene3D" id="1.10.3470.10">
    <property type="entry name" value="ABC transporter involved in vitamin B12 uptake, BtuC"/>
    <property type="match status" value="1"/>
</dbReference>
<evidence type="ECO:0000256" key="4">
    <source>
        <dbReference type="ARBA" id="ARBA00022989"/>
    </source>
</evidence>
<proteinExistence type="inferred from homology"/>
<evidence type="ECO:0000256" key="1">
    <source>
        <dbReference type="ARBA" id="ARBA00004141"/>
    </source>
</evidence>
<feature type="transmembrane region" description="Helical" evidence="7">
    <location>
        <begin position="240"/>
        <end position="258"/>
    </location>
</feature>
<protein>
    <submittedName>
        <fullName evidence="8">ABC-3 protein</fullName>
    </submittedName>
</protein>
<evidence type="ECO:0000313" key="9">
    <source>
        <dbReference type="Proteomes" id="UP000199087"/>
    </source>
</evidence>